<feature type="chain" id="PRO_5019103435" evidence="5">
    <location>
        <begin position="34"/>
        <end position="386"/>
    </location>
</feature>
<dbReference type="Proteomes" id="UP000287547">
    <property type="component" value="Unassembled WGS sequence"/>
</dbReference>
<evidence type="ECO:0000256" key="4">
    <source>
        <dbReference type="SAM" id="MobiDB-lite"/>
    </source>
</evidence>
<feature type="signal peptide" evidence="5">
    <location>
        <begin position="1"/>
        <end position="33"/>
    </location>
</feature>
<protein>
    <submittedName>
        <fullName evidence="6">Lipase</fullName>
    </submittedName>
</protein>
<dbReference type="SUPFAM" id="SSF53474">
    <property type="entry name" value="alpha/beta-Hydrolases"/>
    <property type="match status" value="1"/>
</dbReference>
<gene>
    <name evidence="6" type="ORF">DMH04_16915</name>
</gene>
<keyword evidence="2" id="KW-0442">Lipid degradation</keyword>
<accession>A0A428ZBH9</accession>
<keyword evidence="1" id="KW-0378">Hydrolase</keyword>
<reference evidence="6 7" key="1">
    <citation type="submission" date="2018-05" db="EMBL/GenBank/DDBJ databases">
        <title>Evolution of GPA BGCs.</title>
        <authorList>
            <person name="Waglechner N."/>
            <person name="Wright G.D."/>
        </authorList>
    </citation>
    <scope>NUCLEOTIDE SEQUENCE [LARGE SCALE GENOMIC DNA]</scope>
    <source>
        <strain evidence="6 7">A82846</strain>
    </source>
</reference>
<dbReference type="GO" id="GO:0016042">
    <property type="term" value="P:lipid catabolic process"/>
    <property type="evidence" value="ECO:0007669"/>
    <property type="project" value="UniProtKB-KW"/>
</dbReference>
<dbReference type="Pfam" id="PF03403">
    <property type="entry name" value="PAF-AH_p_II"/>
    <property type="match status" value="1"/>
</dbReference>
<organism evidence="6 7">
    <name type="scientific">Kibdelosporangium aridum</name>
    <dbReference type="NCBI Taxonomy" id="2030"/>
    <lineage>
        <taxon>Bacteria</taxon>
        <taxon>Bacillati</taxon>
        <taxon>Actinomycetota</taxon>
        <taxon>Actinomycetes</taxon>
        <taxon>Pseudonocardiales</taxon>
        <taxon>Pseudonocardiaceae</taxon>
        <taxon>Kibdelosporangium</taxon>
    </lineage>
</organism>
<name>A0A428ZBH9_KIBAR</name>
<sequence length="386" mass="42566">MRGLSARQAAYMRKIMLVLVVLFMLGGNVSAHAATLELPKPTGRNPVGVTELHLVQHGRPDPWFPTETRQVMASVWYPALPLGRKAPYVAPALAKHYETEPPIGVRTDWGSIRTHAYTNAPALPGRFPVVLYSPGVGNSRTMGTILAEELASRGYAVVTVDHTYETAIAFPGGEVKTDKAFDLPGEDPAEIEKAKQRMMDARENDVRFVLDSLAGLKMLDLSRVGMVGHSGGGITASRVMQVDRRVDAGINMDGWFSFGYNRPELGVDRPFMFMGAASSPQLPPLYGKPRTHLSEPDWQKFWQASTGWLLDLNIPTGRHYTYTDAQWLLPQLGGDHTGFLGTVDPVRAIDAQRAYVTAFFDQHLKGRPQPLLTGPSPRHPDVSFIR</sequence>
<evidence type="ECO:0000256" key="2">
    <source>
        <dbReference type="ARBA" id="ARBA00022963"/>
    </source>
</evidence>
<dbReference type="EMBL" id="QHKI01000012">
    <property type="protein sequence ID" value="RSM85437.1"/>
    <property type="molecule type" value="Genomic_DNA"/>
</dbReference>
<dbReference type="PANTHER" id="PTHR10272">
    <property type="entry name" value="PLATELET-ACTIVATING FACTOR ACETYLHYDROLASE"/>
    <property type="match status" value="1"/>
</dbReference>
<evidence type="ECO:0000313" key="7">
    <source>
        <dbReference type="Proteomes" id="UP000287547"/>
    </source>
</evidence>
<evidence type="ECO:0000256" key="5">
    <source>
        <dbReference type="SAM" id="SignalP"/>
    </source>
</evidence>
<dbReference type="Gene3D" id="3.40.50.1820">
    <property type="entry name" value="alpha/beta hydrolase"/>
    <property type="match status" value="1"/>
</dbReference>
<proteinExistence type="predicted"/>
<comment type="caution">
    <text evidence="6">The sequence shown here is derived from an EMBL/GenBank/DDBJ whole genome shotgun (WGS) entry which is preliminary data.</text>
</comment>
<keyword evidence="5" id="KW-0732">Signal</keyword>
<evidence type="ECO:0000256" key="3">
    <source>
        <dbReference type="ARBA" id="ARBA00023098"/>
    </source>
</evidence>
<dbReference type="AlphaFoldDB" id="A0A428ZBH9"/>
<dbReference type="GO" id="GO:0003847">
    <property type="term" value="F:1-alkyl-2-acetylglycerophosphocholine esterase activity"/>
    <property type="evidence" value="ECO:0007669"/>
    <property type="project" value="TreeGrafter"/>
</dbReference>
<evidence type="ECO:0000313" key="6">
    <source>
        <dbReference type="EMBL" id="RSM85437.1"/>
    </source>
</evidence>
<dbReference type="PANTHER" id="PTHR10272:SF0">
    <property type="entry name" value="PLATELET-ACTIVATING FACTOR ACETYLHYDROLASE"/>
    <property type="match status" value="1"/>
</dbReference>
<keyword evidence="3" id="KW-0443">Lipid metabolism</keyword>
<evidence type="ECO:0000256" key="1">
    <source>
        <dbReference type="ARBA" id="ARBA00022801"/>
    </source>
</evidence>
<feature type="region of interest" description="Disordered" evidence="4">
    <location>
        <begin position="367"/>
        <end position="386"/>
    </location>
</feature>
<dbReference type="InterPro" id="IPR029058">
    <property type="entry name" value="AB_hydrolase_fold"/>
</dbReference>